<gene>
    <name evidence="2" type="ORF">I598_1684</name>
</gene>
<name>A0A161HY08_9MICO</name>
<feature type="transmembrane region" description="Helical" evidence="1">
    <location>
        <begin position="144"/>
        <end position="165"/>
    </location>
</feature>
<dbReference type="OrthoDB" id="9842361at2"/>
<evidence type="ECO:0000313" key="3">
    <source>
        <dbReference type="Proteomes" id="UP000076794"/>
    </source>
</evidence>
<organism evidence="2 3">
    <name type="scientific">Isoptericola dokdonensis DS-3</name>
    <dbReference type="NCBI Taxonomy" id="1300344"/>
    <lineage>
        <taxon>Bacteria</taxon>
        <taxon>Bacillati</taxon>
        <taxon>Actinomycetota</taxon>
        <taxon>Actinomycetes</taxon>
        <taxon>Micrococcales</taxon>
        <taxon>Promicromonosporaceae</taxon>
        <taxon>Isoptericola</taxon>
    </lineage>
</organism>
<keyword evidence="1" id="KW-1133">Transmembrane helix</keyword>
<dbReference type="PATRIC" id="fig|1300344.3.peg.1692"/>
<keyword evidence="1" id="KW-0812">Transmembrane</keyword>
<dbReference type="Proteomes" id="UP000076794">
    <property type="component" value="Chromosome"/>
</dbReference>
<reference evidence="2 3" key="1">
    <citation type="submission" date="2016-01" db="EMBL/GenBank/DDBJ databases">
        <title>Complete genome sequence of a soil Actinobacterium, Isoptericola dokdonensis DS-3.</title>
        <authorList>
            <person name="Kwon S.-K."/>
            <person name="Kim J.F."/>
        </authorList>
    </citation>
    <scope>NUCLEOTIDE SEQUENCE [LARGE SCALE GENOMIC DNA]</scope>
    <source>
        <strain evidence="2 3">DS-3</strain>
    </source>
</reference>
<feature type="transmembrane region" description="Helical" evidence="1">
    <location>
        <begin position="111"/>
        <end position="132"/>
    </location>
</feature>
<keyword evidence="3" id="KW-1185">Reference proteome</keyword>
<feature type="transmembrane region" description="Helical" evidence="1">
    <location>
        <begin position="12"/>
        <end position="34"/>
    </location>
</feature>
<dbReference type="STRING" id="1300344.I598_1684"/>
<dbReference type="AlphaFoldDB" id="A0A161HY08"/>
<dbReference type="EMBL" id="CP014209">
    <property type="protein sequence ID" value="ANC31233.1"/>
    <property type="molecule type" value="Genomic_DNA"/>
</dbReference>
<dbReference type="RefSeq" id="WP_068202571.1">
    <property type="nucleotide sequence ID" value="NZ_CP014209.1"/>
</dbReference>
<proteinExistence type="predicted"/>
<sequence>MSFPADPPWPSQTVTALFLIVVVVFFGWFCLMGGARVPAVRAVLSEAVSDFTERVFRAGVGWAMFSAAGAFVVVQLATDALRETAQDGFDVWWAAGRPEEFPVPPDQGIGVLGWMGLVIVMAAVVWGIAYVLHGFQRYGSGKRAVQVGVLRLGLVSLVVLAYGGVLRWEVGRQQQAWADWIAVFPG</sequence>
<evidence type="ECO:0000256" key="1">
    <source>
        <dbReference type="SAM" id="Phobius"/>
    </source>
</evidence>
<dbReference type="KEGG" id="ido:I598_1684"/>
<evidence type="ECO:0000313" key="2">
    <source>
        <dbReference type="EMBL" id="ANC31233.1"/>
    </source>
</evidence>
<protein>
    <submittedName>
        <fullName evidence="2">Uncharacterized protein</fullName>
    </submittedName>
</protein>
<accession>A0A161HY08</accession>
<feature type="transmembrane region" description="Helical" evidence="1">
    <location>
        <begin position="55"/>
        <end position="77"/>
    </location>
</feature>
<keyword evidence="1" id="KW-0472">Membrane</keyword>